<keyword evidence="7" id="KW-1185">Reference proteome</keyword>
<keyword evidence="2" id="KW-0285">Flavoprotein</keyword>
<sequence>LTQIQALDTIGCAGPIISKGIIGKGMMFKKNTASFAIVEMDDLTAYTCFPYVLFVPQYSVKEVLNAKLHELSVQVVHPLHIVAMKSCKEHHSLEVSFETREVIKAHYVIGADGKQSAVHQLTGISYTEPDSIAVQDSVAQLVIADVVFSPSKDAHISKSYITSNISPAGVFLMVPMPPQHDPITSQEDNVMKITFNEHINMQRPPHLSSDSTVNCQPICITETVWSMRYKLSSAVAEQFVKRIHNEDNSLGTVIVIGDAAHTHSPMGGQGMNLGLRDAILLSTVVTKGFQDQRDKSRELEEWGRSRRLRALNTIRTTKTIAYQADHLISPNSFVAAVAYWTFWILTRIGFLNRMITQKLSGLGNV</sequence>
<accession>A0AA39Q4M2</accession>
<comment type="caution">
    <text evidence="6">The sequence shown here is derived from an EMBL/GenBank/DDBJ whole genome shotgun (WGS) entry which is preliminary data.</text>
</comment>
<dbReference type="InterPro" id="IPR002938">
    <property type="entry name" value="FAD-bd"/>
</dbReference>
<dbReference type="Gene3D" id="3.30.70.2450">
    <property type="match status" value="1"/>
</dbReference>
<keyword evidence="3" id="KW-0274">FAD</keyword>
<name>A0AA39Q4M2_9AGAR</name>
<proteinExistence type="predicted"/>
<dbReference type="PANTHER" id="PTHR43004">
    <property type="entry name" value="TRK SYSTEM POTASSIUM UPTAKE PROTEIN"/>
    <property type="match status" value="1"/>
</dbReference>
<evidence type="ECO:0000259" key="5">
    <source>
        <dbReference type="Pfam" id="PF01494"/>
    </source>
</evidence>
<organism evidence="6 7">
    <name type="scientific">Armillaria luteobubalina</name>
    <dbReference type="NCBI Taxonomy" id="153913"/>
    <lineage>
        <taxon>Eukaryota</taxon>
        <taxon>Fungi</taxon>
        <taxon>Dikarya</taxon>
        <taxon>Basidiomycota</taxon>
        <taxon>Agaricomycotina</taxon>
        <taxon>Agaricomycetes</taxon>
        <taxon>Agaricomycetidae</taxon>
        <taxon>Agaricales</taxon>
        <taxon>Marasmiineae</taxon>
        <taxon>Physalacriaceae</taxon>
        <taxon>Armillaria</taxon>
    </lineage>
</organism>
<evidence type="ECO:0000313" key="6">
    <source>
        <dbReference type="EMBL" id="KAK0494768.1"/>
    </source>
</evidence>
<protein>
    <recommendedName>
        <fullName evidence="5">FAD-binding domain-containing protein</fullName>
    </recommendedName>
</protein>
<feature type="domain" description="FAD-binding" evidence="5">
    <location>
        <begin position="5"/>
        <end position="313"/>
    </location>
</feature>
<dbReference type="PRINTS" id="PR00420">
    <property type="entry name" value="RNGMNOXGNASE"/>
</dbReference>
<dbReference type="AlphaFoldDB" id="A0AA39Q4M2"/>
<dbReference type="GO" id="GO:0016709">
    <property type="term" value="F:oxidoreductase activity, acting on paired donors, with incorporation or reduction of molecular oxygen, NAD(P)H as one donor, and incorporation of one atom of oxygen"/>
    <property type="evidence" value="ECO:0007669"/>
    <property type="project" value="UniProtKB-ARBA"/>
</dbReference>
<dbReference type="SUPFAM" id="SSF51905">
    <property type="entry name" value="FAD/NAD(P)-binding domain"/>
    <property type="match status" value="1"/>
</dbReference>
<evidence type="ECO:0000256" key="1">
    <source>
        <dbReference type="ARBA" id="ARBA00001974"/>
    </source>
</evidence>
<gene>
    <name evidence="6" type="ORF">EDD18DRAFT_1172337</name>
</gene>
<dbReference type="Pfam" id="PF01494">
    <property type="entry name" value="FAD_binding_3"/>
    <property type="match status" value="1"/>
</dbReference>
<reference evidence="6" key="1">
    <citation type="submission" date="2023-06" db="EMBL/GenBank/DDBJ databases">
        <authorList>
            <consortium name="Lawrence Berkeley National Laboratory"/>
            <person name="Ahrendt S."/>
            <person name="Sahu N."/>
            <person name="Indic B."/>
            <person name="Wong-Bajracharya J."/>
            <person name="Merenyi Z."/>
            <person name="Ke H.-M."/>
            <person name="Monk M."/>
            <person name="Kocsube S."/>
            <person name="Drula E."/>
            <person name="Lipzen A."/>
            <person name="Balint B."/>
            <person name="Henrissat B."/>
            <person name="Andreopoulos B."/>
            <person name="Martin F.M."/>
            <person name="Harder C.B."/>
            <person name="Rigling D."/>
            <person name="Ford K.L."/>
            <person name="Foster G.D."/>
            <person name="Pangilinan J."/>
            <person name="Papanicolaou A."/>
            <person name="Barry K."/>
            <person name="LaButti K."/>
            <person name="Viragh M."/>
            <person name="Koriabine M."/>
            <person name="Yan M."/>
            <person name="Riley R."/>
            <person name="Champramary S."/>
            <person name="Plett K.L."/>
            <person name="Tsai I.J."/>
            <person name="Slot J."/>
            <person name="Sipos G."/>
            <person name="Plett J."/>
            <person name="Nagy L.G."/>
            <person name="Grigoriev I.V."/>
        </authorList>
    </citation>
    <scope>NUCLEOTIDE SEQUENCE</scope>
    <source>
        <strain evidence="6">HWK02</strain>
    </source>
</reference>
<dbReference type="GO" id="GO:0071949">
    <property type="term" value="F:FAD binding"/>
    <property type="evidence" value="ECO:0007669"/>
    <property type="project" value="InterPro"/>
</dbReference>
<comment type="cofactor">
    <cofactor evidence="1">
        <name>FAD</name>
        <dbReference type="ChEBI" id="CHEBI:57692"/>
    </cofactor>
</comment>
<keyword evidence="4" id="KW-0560">Oxidoreductase</keyword>
<evidence type="ECO:0000313" key="7">
    <source>
        <dbReference type="Proteomes" id="UP001175228"/>
    </source>
</evidence>
<dbReference type="EMBL" id="JAUEPU010000019">
    <property type="protein sequence ID" value="KAK0494768.1"/>
    <property type="molecule type" value="Genomic_DNA"/>
</dbReference>
<dbReference type="InterPro" id="IPR036188">
    <property type="entry name" value="FAD/NAD-bd_sf"/>
</dbReference>
<dbReference type="InterPro" id="IPR050641">
    <property type="entry name" value="RIFMO-like"/>
</dbReference>
<dbReference type="PANTHER" id="PTHR43004:SF19">
    <property type="entry name" value="BINDING MONOOXYGENASE, PUTATIVE (JCVI)-RELATED"/>
    <property type="match status" value="1"/>
</dbReference>
<evidence type="ECO:0000256" key="3">
    <source>
        <dbReference type="ARBA" id="ARBA00022827"/>
    </source>
</evidence>
<dbReference type="Proteomes" id="UP001175228">
    <property type="component" value="Unassembled WGS sequence"/>
</dbReference>
<feature type="non-terminal residue" evidence="6">
    <location>
        <position position="365"/>
    </location>
</feature>
<evidence type="ECO:0000256" key="4">
    <source>
        <dbReference type="ARBA" id="ARBA00023002"/>
    </source>
</evidence>
<dbReference type="Gene3D" id="3.50.50.60">
    <property type="entry name" value="FAD/NAD(P)-binding domain"/>
    <property type="match status" value="1"/>
</dbReference>
<evidence type="ECO:0000256" key="2">
    <source>
        <dbReference type="ARBA" id="ARBA00022630"/>
    </source>
</evidence>